<dbReference type="InterPro" id="IPR002885">
    <property type="entry name" value="PPR_rpt"/>
</dbReference>
<feature type="repeat" description="PPR" evidence="3">
    <location>
        <begin position="163"/>
        <end position="197"/>
    </location>
</feature>
<evidence type="ECO:0000256" key="2">
    <source>
        <dbReference type="ARBA" id="ARBA00022737"/>
    </source>
</evidence>
<gene>
    <name evidence="4" type="ORF">K2173_018901</name>
</gene>
<dbReference type="InterPro" id="IPR050667">
    <property type="entry name" value="PPR-containing_protein"/>
</dbReference>
<name>A0AAV8SB16_9ROSI</name>
<dbReference type="Pfam" id="PF12854">
    <property type="entry name" value="PPR_1"/>
    <property type="match status" value="1"/>
</dbReference>
<keyword evidence="2" id="KW-0677">Repeat</keyword>
<comment type="caution">
    <text evidence="4">The sequence shown here is derived from an EMBL/GenBank/DDBJ whole genome shotgun (WGS) entry which is preliminary data.</text>
</comment>
<protein>
    <recommendedName>
        <fullName evidence="6">Pentatricopeptide repeat-containing protein</fullName>
    </recommendedName>
</protein>
<dbReference type="PANTHER" id="PTHR47939:SF13">
    <property type="entry name" value="OS03G0201400 PROTEIN"/>
    <property type="match status" value="1"/>
</dbReference>
<evidence type="ECO:0008006" key="6">
    <source>
        <dbReference type="Google" id="ProtNLM"/>
    </source>
</evidence>
<proteinExistence type="inferred from homology"/>
<dbReference type="NCBIfam" id="TIGR00756">
    <property type="entry name" value="PPR"/>
    <property type="match status" value="3"/>
</dbReference>
<comment type="similarity">
    <text evidence="1">Belongs to the PPR family. P subfamily.</text>
</comment>
<dbReference type="PANTHER" id="PTHR47939">
    <property type="entry name" value="MEMBRANE-ASSOCIATED SALT-INDUCIBLE PROTEIN-LIKE"/>
    <property type="match status" value="1"/>
</dbReference>
<feature type="repeat" description="PPR" evidence="3">
    <location>
        <begin position="233"/>
        <end position="267"/>
    </location>
</feature>
<dbReference type="Gene3D" id="1.25.40.10">
    <property type="entry name" value="Tetratricopeptide repeat domain"/>
    <property type="match status" value="4"/>
</dbReference>
<keyword evidence="5" id="KW-1185">Reference proteome</keyword>
<sequence length="461" mass="51667">MFFPPFIRFLSISVIPKTSNISSLRFTTASLGDKFYALLHKNPKNVEAVLNCSKAKLDVKCINEVLKRCAVDNSLMGLRFFIWAGSQAGYRHSSYMYSKACECFRIKKSPKVVVDLFEAYRVEKCVVTVKTFKVVLNLCREGSLVDEALMVLRKMPQFNIRADTNSYNVVIKLLCDDGKMDDAQKLMGEMGLIDLYPDIITYMSMIKGFCKVGLLEEACELLKVMRGHGCVPNVVVYSTIVDGVCKFGSPERAIELLGEMEKEGGDCNPNVVTYTSVIQSFSEKGRTRDALGILDRMEAYGCAPNRVTVSYLIQGICMHNCLEEACKLIDRVVVGGSVSYGDCYSSLVICLIKMKKVEEAEKQFWRILAGGLKLDSLACSLMIKELCLEKRMLDAFRLHEEMQKMGWLFSIDSGVYSMLLNGLSQQNHLKEASSIASLCLEKGICLRISYLDKINGILENL</sequence>
<feature type="repeat" description="PPR" evidence="3">
    <location>
        <begin position="270"/>
        <end position="304"/>
    </location>
</feature>
<evidence type="ECO:0000256" key="3">
    <source>
        <dbReference type="PROSITE-ProRule" id="PRU00708"/>
    </source>
</evidence>
<dbReference type="Pfam" id="PF13041">
    <property type="entry name" value="PPR_2"/>
    <property type="match status" value="2"/>
</dbReference>
<dbReference type="Proteomes" id="UP001159364">
    <property type="component" value="Linkage Group LG12"/>
</dbReference>
<dbReference type="EMBL" id="JAIWQS010000012">
    <property type="protein sequence ID" value="KAJ8749407.1"/>
    <property type="molecule type" value="Genomic_DNA"/>
</dbReference>
<evidence type="ECO:0000313" key="5">
    <source>
        <dbReference type="Proteomes" id="UP001159364"/>
    </source>
</evidence>
<feature type="repeat" description="PPR" evidence="3">
    <location>
        <begin position="375"/>
        <end position="409"/>
    </location>
</feature>
<evidence type="ECO:0000256" key="1">
    <source>
        <dbReference type="ARBA" id="ARBA00007626"/>
    </source>
</evidence>
<reference evidence="4 5" key="1">
    <citation type="submission" date="2021-09" db="EMBL/GenBank/DDBJ databases">
        <title>Genomic insights and catalytic innovation underlie evolution of tropane alkaloids biosynthesis.</title>
        <authorList>
            <person name="Wang Y.-J."/>
            <person name="Tian T."/>
            <person name="Huang J.-P."/>
            <person name="Huang S.-X."/>
        </authorList>
    </citation>
    <scope>NUCLEOTIDE SEQUENCE [LARGE SCALE GENOMIC DNA]</scope>
    <source>
        <strain evidence="4">KIB-2018</strain>
        <tissue evidence="4">Leaf</tissue>
    </source>
</reference>
<feature type="repeat" description="PPR" evidence="3">
    <location>
        <begin position="198"/>
        <end position="232"/>
    </location>
</feature>
<dbReference type="AlphaFoldDB" id="A0AAV8SB16"/>
<dbReference type="PROSITE" id="PS51375">
    <property type="entry name" value="PPR"/>
    <property type="match status" value="5"/>
</dbReference>
<organism evidence="4 5">
    <name type="scientific">Erythroxylum novogranatense</name>
    <dbReference type="NCBI Taxonomy" id="1862640"/>
    <lineage>
        <taxon>Eukaryota</taxon>
        <taxon>Viridiplantae</taxon>
        <taxon>Streptophyta</taxon>
        <taxon>Embryophyta</taxon>
        <taxon>Tracheophyta</taxon>
        <taxon>Spermatophyta</taxon>
        <taxon>Magnoliopsida</taxon>
        <taxon>eudicotyledons</taxon>
        <taxon>Gunneridae</taxon>
        <taxon>Pentapetalae</taxon>
        <taxon>rosids</taxon>
        <taxon>fabids</taxon>
        <taxon>Malpighiales</taxon>
        <taxon>Erythroxylaceae</taxon>
        <taxon>Erythroxylum</taxon>
    </lineage>
</organism>
<evidence type="ECO:0000313" key="4">
    <source>
        <dbReference type="EMBL" id="KAJ8749407.1"/>
    </source>
</evidence>
<accession>A0AAV8SB16</accession>
<dbReference type="Pfam" id="PF01535">
    <property type="entry name" value="PPR"/>
    <property type="match status" value="2"/>
</dbReference>
<dbReference type="InterPro" id="IPR011990">
    <property type="entry name" value="TPR-like_helical_dom_sf"/>
</dbReference>